<feature type="compositionally biased region" description="Basic residues" evidence="1">
    <location>
        <begin position="152"/>
        <end position="166"/>
    </location>
</feature>
<gene>
    <name evidence="3" type="ORF">PHATRDRAFT_48347</name>
</gene>
<dbReference type="HOGENOM" id="CLU_492181_0_0_1"/>
<dbReference type="eggNOG" id="ENOG502S453">
    <property type="taxonomic scope" value="Eukaryota"/>
</dbReference>
<feature type="domain" description="F-box" evidence="2">
    <location>
        <begin position="5"/>
        <end position="59"/>
    </location>
</feature>
<dbReference type="InterPro" id="IPR001810">
    <property type="entry name" value="F-box_dom"/>
</dbReference>
<name>B7G6T9_PHATC</name>
<feature type="region of interest" description="Disordered" evidence="1">
    <location>
        <begin position="59"/>
        <end position="93"/>
    </location>
</feature>
<proteinExistence type="predicted"/>
<dbReference type="InParanoid" id="B7G6T9"/>
<dbReference type="Pfam" id="PF12937">
    <property type="entry name" value="F-box-like"/>
    <property type="match status" value="1"/>
</dbReference>
<dbReference type="KEGG" id="pti:PHATRDRAFT_48347"/>
<dbReference type="PaxDb" id="2850-Phatr48347"/>
<accession>B7G6T9</accession>
<dbReference type="PROSITE" id="PS50181">
    <property type="entry name" value="FBOX"/>
    <property type="match status" value="1"/>
</dbReference>
<dbReference type="AlphaFoldDB" id="B7G6T9"/>
<dbReference type="SUPFAM" id="SSF81383">
    <property type="entry name" value="F-box domain"/>
    <property type="match status" value="1"/>
</dbReference>
<evidence type="ECO:0000256" key="1">
    <source>
        <dbReference type="SAM" id="MobiDB-lite"/>
    </source>
</evidence>
<dbReference type="GeneID" id="7203807"/>
<sequence>MSPNGNGLLTLPLELQVRLLTYLRAYDLAAVQQVCRCFRQPELVHGIVAHAAEHVYPPSLTRGFDQQPTQSDPYRPLPATKDPPVAKSNAETDQRNKPCYTFEHLRNMELLVVARVLNSPEPSTGYIVSKSWCKSALKWLEAQQEEQQAAKTNKKISKKKQRLRQRRLSDISPPWPNVNSDLLCEHSCLSRCSNGKSARARRRYVNKQAWKILKKLYPDSTSLDATTGECLQCFAESEMNKKNQRDEEECRKLERKRPLSNPSLRRLYTRRTGVPLHAIRRAEVTVFSSTDSAVATPCEKIALATPCPLRDGKYFVLPRAWCHQWRRYMKTGEGGPCPAPDAAGLLCDAHRLPLLPPHLEAYLEGQATELFASNETEIMPAMVLATPPAAAVNGPMILPGQGPDQATLQAMREAGLGEHQIGQQLSALRLLETQQRQYIQQQPHVMLDNIDAPVARNPPNKNELLDRENHSVVELLAEEEYQALESCYKGVSSFALRLDVVHGVANLSTPPCRACDASGRASRALVVKNRARSWVKKSGDQPRAPASLEY</sequence>
<feature type="region of interest" description="Disordered" evidence="1">
    <location>
        <begin position="150"/>
        <end position="171"/>
    </location>
</feature>
<evidence type="ECO:0000313" key="3">
    <source>
        <dbReference type="EMBL" id="EEC45524.1"/>
    </source>
</evidence>
<dbReference type="RefSeq" id="XP_002182788.1">
    <property type="nucleotide sequence ID" value="XM_002182752.1"/>
</dbReference>
<dbReference type="InterPro" id="IPR035927">
    <property type="entry name" value="DUSP-like_sf"/>
</dbReference>
<reference evidence="3 4" key="1">
    <citation type="journal article" date="2008" name="Nature">
        <title>The Phaeodactylum genome reveals the evolutionary history of diatom genomes.</title>
        <authorList>
            <person name="Bowler C."/>
            <person name="Allen A.E."/>
            <person name="Badger J.H."/>
            <person name="Grimwood J."/>
            <person name="Jabbari K."/>
            <person name="Kuo A."/>
            <person name="Maheswari U."/>
            <person name="Martens C."/>
            <person name="Maumus F."/>
            <person name="Otillar R.P."/>
            <person name="Rayko E."/>
            <person name="Salamov A."/>
            <person name="Vandepoele K."/>
            <person name="Beszteri B."/>
            <person name="Gruber A."/>
            <person name="Heijde M."/>
            <person name="Katinka M."/>
            <person name="Mock T."/>
            <person name="Valentin K."/>
            <person name="Verret F."/>
            <person name="Berges J.A."/>
            <person name="Brownlee C."/>
            <person name="Cadoret J.P."/>
            <person name="Chiovitti A."/>
            <person name="Choi C.J."/>
            <person name="Coesel S."/>
            <person name="De Martino A."/>
            <person name="Detter J.C."/>
            <person name="Durkin C."/>
            <person name="Falciatore A."/>
            <person name="Fournet J."/>
            <person name="Haruta M."/>
            <person name="Huysman M.J."/>
            <person name="Jenkins B.D."/>
            <person name="Jiroutova K."/>
            <person name="Jorgensen R.E."/>
            <person name="Joubert Y."/>
            <person name="Kaplan A."/>
            <person name="Kroger N."/>
            <person name="Kroth P.G."/>
            <person name="La Roche J."/>
            <person name="Lindquist E."/>
            <person name="Lommer M."/>
            <person name="Martin-Jezequel V."/>
            <person name="Lopez P.J."/>
            <person name="Lucas S."/>
            <person name="Mangogna M."/>
            <person name="McGinnis K."/>
            <person name="Medlin L.K."/>
            <person name="Montsant A."/>
            <person name="Oudot-Le Secq M.P."/>
            <person name="Napoli C."/>
            <person name="Obornik M."/>
            <person name="Parker M.S."/>
            <person name="Petit J.L."/>
            <person name="Porcel B.M."/>
            <person name="Poulsen N."/>
            <person name="Robison M."/>
            <person name="Rychlewski L."/>
            <person name="Rynearson T.A."/>
            <person name="Schmutz J."/>
            <person name="Shapiro H."/>
            <person name="Siaut M."/>
            <person name="Stanley M."/>
            <person name="Sussman M.R."/>
            <person name="Taylor A.R."/>
            <person name="Vardi A."/>
            <person name="von Dassow P."/>
            <person name="Vyverman W."/>
            <person name="Willis A."/>
            <person name="Wyrwicz L.S."/>
            <person name="Rokhsar D.S."/>
            <person name="Weissenbach J."/>
            <person name="Armbrust E.V."/>
            <person name="Green B.R."/>
            <person name="Van de Peer Y."/>
            <person name="Grigoriev I.V."/>
        </authorList>
    </citation>
    <scope>NUCLEOTIDE SEQUENCE [LARGE SCALE GENOMIC DNA]</scope>
    <source>
        <strain evidence="3 4">CCAP 1055/1</strain>
    </source>
</reference>
<dbReference type="Gene3D" id="3.30.2230.10">
    <property type="entry name" value="DUSP-like"/>
    <property type="match status" value="1"/>
</dbReference>
<protein>
    <recommendedName>
        <fullName evidence="2">F-box domain-containing protein</fullName>
    </recommendedName>
</protein>
<dbReference type="OrthoDB" id="47105at2759"/>
<dbReference type="InterPro" id="IPR036047">
    <property type="entry name" value="F-box-like_dom_sf"/>
</dbReference>
<dbReference type="EMBL" id="CM000619">
    <property type="protein sequence ID" value="EEC45524.1"/>
    <property type="molecule type" value="Genomic_DNA"/>
</dbReference>
<reference evidence="4" key="2">
    <citation type="submission" date="2008-08" db="EMBL/GenBank/DDBJ databases">
        <authorList>
            <consortium name="Diatom Consortium"/>
            <person name="Grigoriev I."/>
            <person name="Grimwood J."/>
            <person name="Kuo A."/>
            <person name="Otillar R.P."/>
            <person name="Salamov A."/>
            <person name="Detter J.C."/>
            <person name="Lindquist E."/>
            <person name="Shapiro H."/>
            <person name="Lucas S."/>
            <person name="Glavina del Rio T."/>
            <person name="Pitluck S."/>
            <person name="Rokhsar D."/>
            <person name="Bowler C."/>
        </authorList>
    </citation>
    <scope>GENOME REANNOTATION</scope>
    <source>
        <strain evidence="4">CCAP 1055/1</strain>
    </source>
</reference>
<dbReference type="Proteomes" id="UP000000759">
    <property type="component" value="Chromosome 17"/>
</dbReference>
<keyword evidence="4" id="KW-1185">Reference proteome</keyword>
<evidence type="ECO:0000259" key="2">
    <source>
        <dbReference type="PROSITE" id="PS50181"/>
    </source>
</evidence>
<evidence type="ECO:0000313" key="4">
    <source>
        <dbReference type="Proteomes" id="UP000000759"/>
    </source>
</evidence>
<organism evidence="3 4">
    <name type="scientific">Phaeodactylum tricornutum (strain CCAP 1055/1)</name>
    <dbReference type="NCBI Taxonomy" id="556484"/>
    <lineage>
        <taxon>Eukaryota</taxon>
        <taxon>Sar</taxon>
        <taxon>Stramenopiles</taxon>
        <taxon>Ochrophyta</taxon>
        <taxon>Bacillariophyta</taxon>
        <taxon>Bacillariophyceae</taxon>
        <taxon>Bacillariophycidae</taxon>
        <taxon>Naviculales</taxon>
        <taxon>Phaeodactylaceae</taxon>
        <taxon>Phaeodactylum</taxon>
    </lineage>
</organism>